<feature type="region of interest" description="Disordered" evidence="1">
    <location>
        <begin position="153"/>
        <end position="193"/>
    </location>
</feature>
<gene>
    <name evidence="3" type="ORF">GJ698_14945</name>
</gene>
<evidence type="ECO:0000256" key="1">
    <source>
        <dbReference type="SAM" id="MobiDB-lite"/>
    </source>
</evidence>
<proteinExistence type="predicted"/>
<dbReference type="AlphaFoldDB" id="A0A844D369"/>
<protein>
    <submittedName>
        <fullName evidence="3">Arc family DNA-binding protein</fullName>
    </submittedName>
</protein>
<feature type="compositionally biased region" description="Basic residues" evidence="1">
    <location>
        <begin position="183"/>
        <end position="193"/>
    </location>
</feature>
<dbReference type="EMBL" id="WKJL01000010">
    <property type="protein sequence ID" value="MRW85381.1"/>
    <property type="molecule type" value="Genomic_DNA"/>
</dbReference>
<evidence type="ECO:0000259" key="2">
    <source>
        <dbReference type="Pfam" id="PF03869"/>
    </source>
</evidence>
<dbReference type="InterPro" id="IPR010985">
    <property type="entry name" value="Ribbon_hlx_hlx"/>
</dbReference>
<feature type="domain" description="Arc-like DNA binding" evidence="2">
    <location>
        <begin position="10"/>
        <end position="49"/>
    </location>
</feature>
<evidence type="ECO:0000313" key="3">
    <source>
        <dbReference type="EMBL" id="MRW85381.1"/>
    </source>
</evidence>
<dbReference type="InterPro" id="IPR013321">
    <property type="entry name" value="Arc_rbn_hlx_hlx"/>
</dbReference>
<sequence length="193" mass="21449">MSKDPKSAVSRESDKFMLRFPDGMRGQIAESAKRNGRSMNSEIILALHDYYMRQDFHEKLVDSADLHLSGERLGTEELDKLAAQMKPDPHVAGAFADLVLQRLSETLIFEVKPFTPGGEDRPGQEKEIFVSAPVGTGKTSSYLRMIPHVVLRDADFPPTEKQESPPVPKPDKRGTSAKDGSAVKRKSIRNTSK</sequence>
<reference evidence="3 4" key="1">
    <citation type="submission" date="2019-11" db="EMBL/GenBank/DDBJ databases">
        <title>Novel species isolated from a subtropical stream in China.</title>
        <authorList>
            <person name="Lu H."/>
        </authorList>
    </citation>
    <scope>NUCLEOTIDE SEQUENCE [LARGE SCALE GENOMIC DNA]</scope>
    <source>
        <strain evidence="3 4">FT26W</strain>
    </source>
</reference>
<evidence type="ECO:0000313" key="4">
    <source>
        <dbReference type="Proteomes" id="UP000439986"/>
    </source>
</evidence>
<dbReference type="RefSeq" id="WP_154358423.1">
    <property type="nucleotide sequence ID" value="NZ_WKJL01000010.1"/>
</dbReference>
<keyword evidence="3" id="KW-0238">DNA-binding</keyword>
<feature type="compositionally biased region" description="Basic and acidic residues" evidence="1">
    <location>
        <begin position="153"/>
        <end position="176"/>
    </location>
</feature>
<dbReference type="Pfam" id="PF03869">
    <property type="entry name" value="Arc"/>
    <property type="match status" value="1"/>
</dbReference>
<dbReference type="SUPFAM" id="SSF47598">
    <property type="entry name" value="Ribbon-helix-helix"/>
    <property type="match status" value="1"/>
</dbReference>
<dbReference type="GO" id="GO:0003677">
    <property type="term" value="F:DNA binding"/>
    <property type="evidence" value="ECO:0007669"/>
    <property type="project" value="UniProtKB-KW"/>
</dbReference>
<dbReference type="Proteomes" id="UP000439986">
    <property type="component" value="Unassembled WGS sequence"/>
</dbReference>
<keyword evidence="4" id="KW-1185">Reference proteome</keyword>
<dbReference type="Gene3D" id="1.10.1220.10">
    <property type="entry name" value="Met repressor-like"/>
    <property type="match status" value="1"/>
</dbReference>
<organism evidence="3 4">
    <name type="scientific">Duganella aquatilis</name>
    <dbReference type="NCBI Taxonomy" id="2666082"/>
    <lineage>
        <taxon>Bacteria</taxon>
        <taxon>Pseudomonadati</taxon>
        <taxon>Pseudomonadota</taxon>
        <taxon>Betaproteobacteria</taxon>
        <taxon>Burkholderiales</taxon>
        <taxon>Oxalobacteraceae</taxon>
        <taxon>Telluria group</taxon>
        <taxon>Duganella</taxon>
    </lineage>
</organism>
<comment type="caution">
    <text evidence="3">The sequence shown here is derived from an EMBL/GenBank/DDBJ whole genome shotgun (WGS) entry which is preliminary data.</text>
</comment>
<dbReference type="InterPro" id="IPR005569">
    <property type="entry name" value="Arc_DNA-bd_dom"/>
</dbReference>
<accession>A0A844D369</accession>
<dbReference type="GO" id="GO:0006355">
    <property type="term" value="P:regulation of DNA-templated transcription"/>
    <property type="evidence" value="ECO:0007669"/>
    <property type="project" value="InterPro"/>
</dbReference>
<name>A0A844D369_9BURK</name>